<comment type="caution">
    <text evidence="1">The sequence shown here is derived from an EMBL/GenBank/DDBJ whole genome shotgun (WGS) entry which is preliminary data.</text>
</comment>
<dbReference type="EMBL" id="JAVRBK010000005">
    <property type="protein sequence ID" value="KAK5643154.1"/>
    <property type="molecule type" value="Genomic_DNA"/>
</dbReference>
<reference evidence="1 2" key="1">
    <citation type="journal article" date="2024" name="Insects">
        <title>An Improved Chromosome-Level Genome Assembly of the Firefly Pyrocoelia pectoralis.</title>
        <authorList>
            <person name="Fu X."/>
            <person name="Meyer-Rochow V.B."/>
            <person name="Ballantyne L."/>
            <person name="Zhu X."/>
        </authorList>
    </citation>
    <scope>NUCLEOTIDE SEQUENCE [LARGE SCALE GENOMIC DNA]</scope>
    <source>
        <strain evidence="1">XCY_ONT2</strain>
    </source>
</reference>
<gene>
    <name evidence="1" type="ORF">RI129_006999</name>
</gene>
<evidence type="ECO:0008006" key="3">
    <source>
        <dbReference type="Google" id="ProtNLM"/>
    </source>
</evidence>
<proteinExistence type="predicted"/>
<keyword evidence="2" id="KW-1185">Reference proteome</keyword>
<dbReference type="CDD" id="cd10442">
    <property type="entry name" value="GIY-YIG_PLEs"/>
    <property type="match status" value="1"/>
</dbReference>
<evidence type="ECO:0000313" key="2">
    <source>
        <dbReference type="Proteomes" id="UP001329430"/>
    </source>
</evidence>
<protein>
    <recommendedName>
        <fullName evidence="3">GIY-YIG domain-containing protein</fullName>
    </recommendedName>
</protein>
<dbReference type="Proteomes" id="UP001329430">
    <property type="component" value="Chromosome 5"/>
</dbReference>
<evidence type="ECO:0000313" key="1">
    <source>
        <dbReference type="EMBL" id="KAK5643154.1"/>
    </source>
</evidence>
<accession>A0AAN7VFR7</accession>
<dbReference type="AlphaFoldDB" id="A0AAN7VFR7"/>
<organism evidence="1 2">
    <name type="scientific">Pyrocoelia pectoralis</name>
    <dbReference type="NCBI Taxonomy" id="417401"/>
    <lineage>
        <taxon>Eukaryota</taxon>
        <taxon>Metazoa</taxon>
        <taxon>Ecdysozoa</taxon>
        <taxon>Arthropoda</taxon>
        <taxon>Hexapoda</taxon>
        <taxon>Insecta</taxon>
        <taxon>Pterygota</taxon>
        <taxon>Neoptera</taxon>
        <taxon>Endopterygota</taxon>
        <taxon>Coleoptera</taxon>
        <taxon>Polyphaga</taxon>
        <taxon>Elateriformia</taxon>
        <taxon>Elateroidea</taxon>
        <taxon>Lampyridae</taxon>
        <taxon>Lampyrinae</taxon>
        <taxon>Pyrocoelia</taxon>
    </lineage>
</organism>
<sequence>MSTKSHEIKVVYNSSNNSNRVSQILPNPKDKFEPQSGKGVCRIPCSCGLVYIGETGRSVSTGISEHERCVRRHRSSKSAVAEHSLQNGHNILIQEAKSLPHSPFFYQRNIREGVEIFKHPNNFNRDEGWSLSPNGIGLNNQV</sequence>
<name>A0AAN7VFR7_9COLE</name>